<dbReference type="Proteomes" id="UP001302274">
    <property type="component" value="Unassembled WGS sequence"/>
</dbReference>
<dbReference type="PROSITE" id="PS00092">
    <property type="entry name" value="N6_MTASE"/>
    <property type="match status" value="1"/>
</dbReference>
<dbReference type="Gene3D" id="3.40.50.150">
    <property type="entry name" value="Vaccinia Virus protein VP39"/>
    <property type="match status" value="1"/>
</dbReference>
<sequence length="296" mass="33860">MSILSLDQHLKGFYEAEKKSLLAFYPGLTIHRLRQDIKLHAFLNGVDSEELFEFPYLPHRTHPLTIFFEKLKVGTPLEYITGYAYFYRSLFKVTSDVLIPRSETEILVELASQEIKRSYKNKQCRVADIGTGSGAIGISLLMEETAQLDMVMTDISEAALKLAQENFFSHKFAISSIHKTTFIKSDRLKDVPGEFNLILTNPPYIKKSADMAGVHSQVAAFEPHLALFLDDDIYDQWFNEFFTSIHEKLVTGGVSLVESHENHLEAQAEMARKIGFSEVVLVRDYTNRNRFLKLKK</sequence>
<accession>A0ABU5VZD9</accession>
<evidence type="ECO:0000256" key="1">
    <source>
        <dbReference type="ARBA" id="ARBA00012771"/>
    </source>
</evidence>
<dbReference type="InterPro" id="IPR002052">
    <property type="entry name" value="DNA_methylase_N6_adenine_CS"/>
</dbReference>
<dbReference type="PANTHER" id="PTHR18895">
    <property type="entry name" value="HEMK METHYLTRANSFERASE"/>
    <property type="match status" value="1"/>
</dbReference>
<evidence type="ECO:0000259" key="6">
    <source>
        <dbReference type="Pfam" id="PF05175"/>
    </source>
</evidence>
<evidence type="ECO:0000256" key="2">
    <source>
        <dbReference type="ARBA" id="ARBA00022603"/>
    </source>
</evidence>
<keyword evidence="4" id="KW-0949">S-adenosyl-L-methionine</keyword>
<gene>
    <name evidence="7" type="ORF">SHI21_12015</name>
</gene>
<comment type="caution">
    <text evidence="7">The sequence shown here is derived from an EMBL/GenBank/DDBJ whole genome shotgun (WGS) entry which is preliminary data.</text>
</comment>
<keyword evidence="8" id="KW-1185">Reference proteome</keyword>
<dbReference type="InterPro" id="IPR050320">
    <property type="entry name" value="N5-glutamine_MTase"/>
</dbReference>
<dbReference type="Pfam" id="PF05175">
    <property type="entry name" value="MTS"/>
    <property type="match status" value="1"/>
</dbReference>
<dbReference type="InterPro" id="IPR029063">
    <property type="entry name" value="SAM-dependent_MTases_sf"/>
</dbReference>
<evidence type="ECO:0000256" key="5">
    <source>
        <dbReference type="ARBA" id="ARBA00048391"/>
    </source>
</evidence>
<dbReference type="PANTHER" id="PTHR18895:SF74">
    <property type="entry name" value="MTRF1L RELEASE FACTOR GLUTAMINE METHYLTRANSFERASE"/>
    <property type="match status" value="1"/>
</dbReference>
<evidence type="ECO:0000256" key="4">
    <source>
        <dbReference type="ARBA" id="ARBA00022691"/>
    </source>
</evidence>
<evidence type="ECO:0000256" key="3">
    <source>
        <dbReference type="ARBA" id="ARBA00022679"/>
    </source>
</evidence>
<dbReference type="EC" id="2.1.1.297" evidence="1"/>
<keyword evidence="2 7" id="KW-0489">Methyltransferase</keyword>
<dbReference type="EMBL" id="JAYGJQ010000002">
    <property type="protein sequence ID" value="MEA9356940.1"/>
    <property type="molecule type" value="Genomic_DNA"/>
</dbReference>
<organism evidence="7 8">
    <name type="scientific">Bacteriovorax antarcticus</name>
    <dbReference type="NCBI Taxonomy" id="3088717"/>
    <lineage>
        <taxon>Bacteria</taxon>
        <taxon>Pseudomonadati</taxon>
        <taxon>Bdellovibrionota</taxon>
        <taxon>Bacteriovoracia</taxon>
        <taxon>Bacteriovoracales</taxon>
        <taxon>Bacteriovoracaceae</taxon>
        <taxon>Bacteriovorax</taxon>
    </lineage>
</organism>
<evidence type="ECO:0000313" key="8">
    <source>
        <dbReference type="Proteomes" id="UP001302274"/>
    </source>
</evidence>
<dbReference type="InterPro" id="IPR004556">
    <property type="entry name" value="HemK-like"/>
</dbReference>
<dbReference type="GO" id="GO:0008168">
    <property type="term" value="F:methyltransferase activity"/>
    <property type="evidence" value="ECO:0007669"/>
    <property type="project" value="UniProtKB-KW"/>
</dbReference>
<comment type="catalytic activity">
    <reaction evidence="5">
        <text>L-glutaminyl-[peptide chain release factor] + S-adenosyl-L-methionine = N(5)-methyl-L-glutaminyl-[peptide chain release factor] + S-adenosyl-L-homocysteine + H(+)</text>
        <dbReference type="Rhea" id="RHEA:42896"/>
        <dbReference type="Rhea" id="RHEA-COMP:10271"/>
        <dbReference type="Rhea" id="RHEA-COMP:10272"/>
        <dbReference type="ChEBI" id="CHEBI:15378"/>
        <dbReference type="ChEBI" id="CHEBI:30011"/>
        <dbReference type="ChEBI" id="CHEBI:57856"/>
        <dbReference type="ChEBI" id="CHEBI:59789"/>
        <dbReference type="ChEBI" id="CHEBI:61891"/>
        <dbReference type="EC" id="2.1.1.297"/>
    </reaction>
</comment>
<dbReference type="RefSeq" id="WP_323576834.1">
    <property type="nucleotide sequence ID" value="NZ_JAYGJQ010000002.1"/>
</dbReference>
<dbReference type="CDD" id="cd02440">
    <property type="entry name" value="AdoMet_MTases"/>
    <property type="match status" value="1"/>
</dbReference>
<reference evidence="7 8" key="1">
    <citation type="submission" date="2023-11" db="EMBL/GenBank/DDBJ databases">
        <title>A Novel Polar Bacteriovorax (B. antarcticus) Isolated from the Biocrust in Antarctica.</title>
        <authorList>
            <person name="Mun W."/>
            <person name="Choi S.Y."/>
            <person name="Mitchell R.J."/>
        </authorList>
    </citation>
    <scope>NUCLEOTIDE SEQUENCE [LARGE SCALE GENOMIC DNA]</scope>
    <source>
        <strain evidence="7 8">PP10</strain>
    </source>
</reference>
<feature type="domain" description="Methyltransferase small" evidence="6">
    <location>
        <begin position="121"/>
        <end position="212"/>
    </location>
</feature>
<keyword evidence="3 7" id="KW-0808">Transferase</keyword>
<dbReference type="InterPro" id="IPR007848">
    <property type="entry name" value="Small_mtfrase_dom"/>
</dbReference>
<dbReference type="SUPFAM" id="SSF53335">
    <property type="entry name" value="S-adenosyl-L-methionine-dependent methyltransferases"/>
    <property type="match status" value="1"/>
</dbReference>
<proteinExistence type="predicted"/>
<evidence type="ECO:0000313" key="7">
    <source>
        <dbReference type="EMBL" id="MEA9356940.1"/>
    </source>
</evidence>
<name>A0ABU5VZD9_9BACT</name>
<dbReference type="GO" id="GO:0032259">
    <property type="term" value="P:methylation"/>
    <property type="evidence" value="ECO:0007669"/>
    <property type="project" value="UniProtKB-KW"/>
</dbReference>
<dbReference type="NCBIfam" id="TIGR00536">
    <property type="entry name" value="hemK_fam"/>
    <property type="match status" value="1"/>
</dbReference>
<protein>
    <recommendedName>
        <fullName evidence="1">peptide chain release factor N(5)-glutamine methyltransferase</fullName>
        <ecNumber evidence="1">2.1.1.297</ecNumber>
    </recommendedName>
</protein>